<keyword evidence="2 4" id="KW-0813">Transport</keyword>
<dbReference type="GO" id="GO:0015031">
    <property type="term" value="P:protein transport"/>
    <property type="evidence" value="ECO:0007669"/>
    <property type="project" value="UniProtKB-KW"/>
</dbReference>
<keyword evidence="8" id="KW-1185">Reference proteome</keyword>
<feature type="domain" description="Exocyst complex component EXOC2/Sec5 N-terminal" evidence="6">
    <location>
        <begin position="79"/>
        <end position="918"/>
    </location>
</feature>
<evidence type="ECO:0000313" key="7">
    <source>
        <dbReference type="EMBL" id="CCE93292.1"/>
    </source>
</evidence>
<dbReference type="GeneID" id="11501887"/>
<dbReference type="OrthoDB" id="26242at2759"/>
<protein>
    <recommendedName>
        <fullName evidence="4">Exocyst complex component SEC5</fullName>
    </recommendedName>
</protein>
<dbReference type="FunCoup" id="G8ZXE8">
    <property type="interactions" value="345"/>
</dbReference>
<evidence type="ECO:0000259" key="6">
    <source>
        <dbReference type="Pfam" id="PF15469"/>
    </source>
</evidence>
<dbReference type="InterPro" id="IPR039481">
    <property type="entry name" value="EXOC2/Sec5_N_dom"/>
</dbReference>
<organism evidence="7 8">
    <name type="scientific">Torulaspora delbrueckii</name>
    <name type="common">Yeast</name>
    <name type="synonym">Candida colliculosa</name>
    <dbReference type="NCBI Taxonomy" id="4950"/>
    <lineage>
        <taxon>Eukaryota</taxon>
        <taxon>Fungi</taxon>
        <taxon>Dikarya</taxon>
        <taxon>Ascomycota</taxon>
        <taxon>Saccharomycotina</taxon>
        <taxon>Saccharomycetes</taxon>
        <taxon>Saccharomycetales</taxon>
        <taxon>Saccharomycetaceae</taxon>
        <taxon>Torulaspora</taxon>
    </lineage>
</organism>
<name>G8ZXE8_TORDE</name>
<dbReference type="GO" id="GO:0048309">
    <property type="term" value="P:endoplasmic reticulum inheritance"/>
    <property type="evidence" value="ECO:0007669"/>
    <property type="project" value="EnsemblFungi"/>
</dbReference>
<dbReference type="KEGG" id="tdl:TDEL_0F04810"/>
<dbReference type="InterPro" id="IPR029175">
    <property type="entry name" value="EXOC2/Sec5"/>
</dbReference>
<dbReference type="RefSeq" id="XP_003682503.1">
    <property type="nucleotide sequence ID" value="XM_003682455.1"/>
</dbReference>
<evidence type="ECO:0000313" key="8">
    <source>
        <dbReference type="Proteomes" id="UP000005627"/>
    </source>
</evidence>
<feature type="coiled-coil region" evidence="5">
    <location>
        <begin position="126"/>
        <end position="153"/>
    </location>
</feature>
<gene>
    <name evidence="7" type="primary">TDEL0F04810</name>
    <name evidence="7" type="ORF">TDEL_0F04810</name>
</gene>
<comment type="subunit">
    <text evidence="4">Component of the exocyst complex.</text>
</comment>
<keyword evidence="3 4" id="KW-0268">Exocytosis</keyword>
<accession>G8ZXE8</accession>
<dbReference type="GO" id="GO:0005935">
    <property type="term" value="C:cellular bud neck"/>
    <property type="evidence" value="ECO:0007669"/>
    <property type="project" value="EnsemblFungi"/>
</dbReference>
<dbReference type="GO" id="GO:0005934">
    <property type="term" value="C:cellular bud tip"/>
    <property type="evidence" value="ECO:0007669"/>
    <property type="project" value="EnsemblFungi"/>
</dbReference>
<dbReference type="GO" id="GO:0001927">
    <property type="term" value="P:exocyst assembly"/>
    <property type="evidence" value="ECO:0007669"/>
    <property type="project" value="EnsemblFungi"/>
</dbReference>
<evidence type="ECO:0000256" key="2">
    <source>
        <dbReference type="ARBA" id="ARBA00022448"/>
    </source>
</evidence>
<dbReference type="InParanoid" id="G8ZXE8"/>
<dbReference type="GO" id="GO:0000145">
    <property type="term" value="C:exocyst"/>
    <property type="evidence" value="ECO:0007669"/>
    <property type="project" value="UniProtKB-UniRule"/>
</dbReference>
<dbReference type="AlphaFoldDB" id="G8ZXE8"/>
<keyword evidence="5" id="KW-0175">Coiled coil</keyword>
<comment type="similarity">
    <text evidence="1 4">Belongs to the SEC5 family.</text>
</comment>
<reference evidence="7 8" key="1">
    <citation type="journal article" date="2011" name="Proc. Natl. Acad. Sci. U.S.A.">
        <title>Evolutionary erosion of yeast sex chromosomes by mating-type switching accidents.</title>
        <authorList>
            <person name="Gordon J.L."/>
            <person name="Armisen D."/>
            <person name="Proux-Wera E."/>
            <person name="Oheigeartaigh S.S."/>
            <person name="Byrne K.P."/>
            <person name="Wolfe K.H."/>
        </authorList>
    </citation>
    <scope>NUCLEOTIDE SEQUENCE [LARGE SCALE GENOMIC DNA]</scope>
    <source>
        <strain evidence="8">ATCC 10662 / CBS 1146 / NBRC 0425 / NCYC 2629 / NRRL Y-866</strain>
    </source>
</reference>
<evidence type="ECO:0000256" key="5">
    <source>
        <dbReference type="SAM" id="Coils"/>
    </source>
</evidence>
<comment type="function">
    <text evidence="4">Component of the exocyst complex involved in the docking of exocytic vesicles with fusion sites on the plasma membrane.</text>
</comment>
<proteinExistence type="inferred from homology"/>
<dbReference type="EMBL" id="HE616747">
    <property type="protein sequence ID" value="CCE93292.1"/>
    <property type="molecule type" value="Genomic_DNA"/>
</dbReference>
<dbReference type="Proteomes" id="UP000005627">
    <property type="component" value="Chromosome 6"/>
</dbReference>
<evidence type="ECO:0000256" key="1">
    <source>
        <dbReference type="ARBA" id="ARBA00010578"/>
    </source>
</evidence>
<dbReference type="STRING" id="1076872.G8ZXE8"/>
<keyword evidence="4" id="KW-0653">Protein transport</keyword>
<sequence length="919" mass="105476">MSAFQVSDEQLLDLYHLKTLDPSTSWQEDSSLLVDLSRWRETEPNASDSYDILRDLVLQQQHSNKRETALMDPSLSNVSDPLNDQKMLPLLDRLGIPEHDRLKYLINSKRFDVKAFLRDIHKTDSFEQLSSSLDNLDKTLESQSEELKELVQTNFTRYVRIKNRLDEIYEQFSEKSNTGALNDDDNQLDVDRLSSKVDESITATTLKLKPMLKTSKRMSSYQATKAFIEENSEIFGAPKALRQCMEKNDYTGLMLEYSKVRELYGKLIQGFNFDEDSNGKPKVPVMAKKIWEAVEQIMDEYRQQTWNLLLSPEKEQTQQTFLRLISKLLDLKVDDNPIILWITTKLDSFEKQLTDVSAQSLLKLAQAQKSIIQNGTDSNDDDSAVVNGVDLTYYLSISQFLQETSSRSSVSPAISTFQGLTDSPILIESWLVYLRYVNLLEGICSKFIEFWEHVQKFLDGTYQASLVNDKKKDNILVGDLTAIDSHRELLQLEDEEKAEIRQRGDHFVNLFLQKLLSFFQSSQESLPHNEKIQKETGLPQDYGFIPPHSNALSCLRYLPKMAEPLLKSITELAQLGVSSKTINSSRYLASVLINRCVGAIAAAKLRDISNLYKLEDWTVYQTVLDSQHNEYGITHFPEIIRLFQTSCIRTTRDLLFAFEKLPVFNGISVVSYPSKQELTAAEIQQLISMEAVLEAILKNAAKDKDNPRNAHTILTLTNLQYIREVSFPEILQDFDEAFEYNLKNKNLELFTLLSKMESSIFGNYLSDLKINIRDILEVKFNEISWASYTSTSFRASDYIIEVLMLLVTIHSECFRMGPQLINRILKESQVFISKYLFEAFKPYIGNLSSDGLLQVTVDLQFFRRVLGSLLENDTKVTLAACLQNCFQNNTDRMERCIKETEPIVSANLTRTSTQFAAFR</sequence>
<dbReference type="eggNOG" id="KOG2347">
    <property type="taxonomic scope" value="Eukaryota"/>
</dbReference>
<evidence type="ECO:0000256" key="3">
    <source>
        <dbReference type="ARBA" id="ARBA00022483"/>
    </source>
</evidence>
<dbReference type="PANTHER" id="PTHR13043">
    <property type="entry name" value="EXOCYST COMPLEX COMPONENT SEC5"/>
    <property type="match status" value="1"/>
</dbReference>
<dbReference type="GO" id="GO:0006893">
    <property type="term" value="P:Golgi to plasma membrane transport"/>
    <property type="evidence" value="ECO:0007669"/>
    <property type="project" value="UniProtKB-UniRule"/>
</dbReference>
<dbReference type="HOGENOM" id="CLU_339546_0_0_1"/>
<evidence type="ECO:0000256" key="4">
    <source>
        <dbReference type="RuleBase" id="RU365069"/>
    </source>
</evidence>
<dbReference type="Pfam" id="PF15469">
    <property type="entry name" value="Sec5"/>
    <property type="match status" value="1"/>
</dbReference>
<dbReference type="GO" id="GO:0000131">
    <property type="term" value="C:incipient cellular bud site"/>
    <property type="evidence" value="ECO:0007669"/>
    <property type="project" value="EnsemblFungi"/>
</dbReference>
<dbReference type="PANTHER" id="PTHR13043:SF1">
    <property type="entry name" value="EXOCYST COMPLEX COMPONENT 2"/>
    <property type="match status" value="1"/>
</dbReference>